<comment type="caution">
    <text evidence="7">The sequence shown here is derived from an EMBL/GenBank/DDBJ whole genome shotgun (WGS) entry which is preliminary data.</text>
</comment>
<evidence type="ECO:0000313" key="7">
    <source>
        <dbReference type="EMBL" id="CAF0958907.1"/>
    </source>
</evidence>
<evidence type="ECO:0000256" key="2">
    <source>
        <dbReference type="ARBA" id="ARBA00006856"/>
    </source>
</evidence>
<keyword evidence="4" id="KW-0175">Coiled coil</keyword>
<evidence type="ECO:0000259" key="6">
    <source>
        <dbReference type="PROSITE" id="PS51366"/>
    </source>
</evidence>
<feature type="compositionally biased region" description="Acidic residues" evidence="5">
    <location>
        <begin position="311"/>
        <end position="361"/>
    </location>
</feature>
<gene>
    <name evidence="7" type="ORF">OXX778_LOCUS14341</name>
</gene>
<keyword evidence="3" id="KW-0539">Nucleus</keyword>
<comment type="subcellular location">
    <subcellularLocation>
        <location evidence="1">Nucleus</location>
        <location evidence="1">Nucleolus</location>
    </subcellularLocation>
</comment>
<dbReference type="InterPro" id="IPR050781">
    <property type="entry name" value="CWC22_splicing_factor"/>
</dbReference>
<dbReference type="Proteomes" id="UP000663879">
    <property type="component" value="Unassembled WGS sequence"/>
</dbReference>
<feature type="compositionally biased region" description="Basic and acidic residues" evidence="5">
    <location>
        <begin position="211"/>
        <end position="239"/>
    </location>
</feature>
<dbReference type="GO" id="GO:0042274">
    <property type="term" value="P:ribosomal small subunit biogenesis"/>
    <property type="evidence" value="ECO:0007669"/>
    <property type="project" value="TreeGrafter"/>
</dbReference>
<evidence type="ECO:0000256" key="4">
    <source>
        <dbReference type="SAM" id="Coils"/>
    </source>
</evidence>
<proteinExistence type="inferred from homology"/>
<dbReference type="Pfam" id="PF02854">
    <property type="entry name" value="MIF4G"/>
    <property type="match status" value="1"/>
</dbReference>
<dbReference type="SMART" id="SM00544">
    <property type="entry name" value="MA3"/>
    <property type="match status" value="1"/>
</dbReference>
<name>A0A814DLX9_9BILA</name>
<dbReference type="InterPro" id="IPR003891">
    <property type="entry name" value="Initiation_fac_eIF4g_MI"/>
</dbReference>
<reference evidence="7" key="1">
    <citation type="submission" date="2021-02" db="EMBL/GenBank/DDBJ databases">
        <authorList>
            <person name="Nowell W R."/>
        </authorList>
    </citation>
    <scope>NUCLEOTIDE SEQUENCE</scope>
    <source>
        <strain evidence="7">Ploen Becks lab</strain>
    </source>
</reference>
<dbReference type="PANTHER" id="PTHR18034">
    <property type="entry name" value="CELL CYCLE CONTROL PROTEIN CWF22-RELATED"/>
    <property type="match status" value="1"/>
</dbReference>
<evidence type="ECO:0000256" key="3">
    <source>
        <dbReference type="ARBA" id="ARBA00023242"/>
    </source>
</evidence>
<dbReference type="InterPro" id="IPR016024">
    <property type="entry name" value="ARM-type_fold"/>
</dbReference>
<dbReference type="Pfam" id="PF02847">
    <property type="entry name" value="MA3"/>
    <property type="match status" value="1"/>
</dbReference>
<dbReference type="AlphaFoldDB" id="A0A814DLX9"/>
<feature type="domain" description="MI" evidence="6">
    <location>
        <begin position="726"/>
        <end position="842"/>
    </location>
</feature>
<dbReference type="SMART" id="SM00543">
    <property type="entry name" value="MIF4G"/>
    <property type="match status" value="1"/>
</dbReference>
<dbReference type="PANTHER" id="PTHR18034:SF4">
    <property type="entry name" value="NUCLEOLAR MIF4G DOMAIN-CONTAINING PROTEIN 1"/>
    <property type="match status" value="1"/>
</dbReference>
<evidence type="ECO:0000313" key="8">
    <source>
        <dbReference type="Proteomes" id="UP000663879"/>
    </source>
</evidence>
<feature type="region of interest" description="Disordered" evidence="5">
    <location>
        <begin position="209"/>
        <end position="372"/>
    </location>
</feature>
<sequence length="927" mass="109023">MKNRPPIQGKKFADILSRFRNDVMEFSEKFGGVQKTDKNFKPQISRKEKRKMERKLKHAKKLAFSRKEKAPTLDDIIVSESKGKKSKKLVKPVVEKSFEVEKPIEKPVKKEAIKEENLNTVQKIENRVKKEKKEKQKYLDSYQHTLKEKLVKDNEEDEKEIRKLEKLLHIKKDSKKYKQVFYDEGFSDLLDFCDEEKRQEMIKNEMNAWLSEKDVNPDESVAKKQKREKIDELNKRLNDDESDNSDQSEIETEEEEEGSDNDEKQDDFFIHSNSKQAKKKVKFSKAEEELEESDESGSPLVSDEDRTPLGSDDEDNEEINNEQDDDEESNFSDQESNEEEEHESEDLSEEEMLQDSEDDDLIPSKKSKKEPELKEDIYGRLVDKQGNVIKTEKYIPPAQRLKNLIENSTNENAIKLQRLQKQINGLFNRLSTSNIISILNQIVQLVYSNQYTRYDIMETIYNLIDSSLIKSACMTPIRLIIEHAALLSALTTSVGVELGANLLQRLCQKLNQNIQDLTFYNLENKTFDNLILFLCNLYHFKLFSSNLLIDLLNDNLIESIKNDEKLEKLVDLVLIILKSVGFSLRKDAPIELKDLIIKLQSKVNALKSSTSSSDEINNRLKFMLESINAIKNNDIRRLDSYDQAPIDLIKKQMKNSFKEDQILLNITYKDLINVEQRGRWWIVGSAWNNREENEVKRDVKKEKIITEGVYSEKILQLVKEQRMNTDIRKSIFCIIVSAEDYTDAFIKLVKLSLKKQQEREIVYVIVHCALNEKKYNPYYSYLMQKFCEYDRRFKMTLQFHTWDKFKLLSEMTKQQINNFALMYAHLISNSAMTLSVLKNIEFGEMNKCLLQFLKEFFENLFNKNNHEKIQEIFMKICTIKKLYQLRNALKLFFCHFMLTDKGKTIELDEKLKEKIEFAEKILNLNSD</sequence>
<dbReference type="GO" id="GO:0003723">
    <property type="term" value="F:RNA binding"/>
    <property type="evidence" value="ECO:0007669"/>
    <property type="project" value="InterPro"/>
</dbReference>
<dbReference type="InterPro" id="IPR003890">
    <property type="entry name" value="MIF4G-like_typ-3"/>
</dbReference>
<organism evidence="7 8">
    <name type="scientific">Brachionus calyciflorus</name>
    <dbReference type="NCBI Taxonomy" id="104777"/>
    <lineage>
        <taxon>Eukaryota</taxon>
        <taxon>Metazoa</taxon>
        <taxon>Spiralia</taxon>
        <taxon>Gnathifera</taxon>
        <taxon>Rotifera</taxon>
        <taxon>Eurotatoria</taxon>
        <taxon>Monogononta</taxon>
        <taxon>Pseudotrocha</taxon>
        <taxon>Ploima</taxon>
        <taxon>Brachionidae</taxon>
        <taxon>Brachionus</taxon>
    </lineage>
</organism>
<dbReference type="SUPFAM" id="SSF48371">
    <property type="entry name" value="ARM repeat"/>
    <property type="match status" value="1"/>
</dbReference>
<evidence type="ECO:0000256" key="5">
    <source>
        <dbReference type="SAM" id="MobiDB-lite"/>
    </source>
</evidence>
<evidence type="ECO:0000256" key="1">
    <source>
        <dbReference type="ARBA" id="ARBA00004604"/>
    </source>
</evidence>
<dbReference type="EMBL" id="CAJNOC010002936">
    <property type="protein sequence ID" value="CAF0958907.1"/>
    <property type="molecule type" value="Genomic_DNA"/>
</dbReference>
<accession>A0A814DLX9</accession>
<feature type="region of interest" description="Disordered" evidence="5">
    <location>
        <begin position="45"/>
        <end position="64"/>
    </location>
</feature>
<dbReference type="Gene3D" id="1.25.40.180">
    <property type="match status" value="1"/>
</dbReference>
<feature type="coiled-coil region" evidence="4">
    <location>
        <begin position="114"/>
        <end position="174"/>
    </location>
</feature>
<dbReference type="GO" id="GO:0005730">
    <property type="term" value="C:nucleolus"/>
    <property type="evidence" value="ECO:0007669"/>
    <property type="project" value="UniProtKB-SubCell"/>
</dbReference>
<keyword evidence="8" id="KW-1185">Reference proteome</keyword>
<protein>
    <recommendedName>
        <fullName evidence="6">MI domain-containing protein</fullName>
    </recommendedName>
</protein>
<feature type="compositionally biased region" description="Acidic residues" evidence="5">
    <location>
        <begin position="240"/>
        <end position="265"/>
    </location>
</feature>
<dbReference type="PROSITE" id="PS51366">
    <property type="entry name" value="MI"/>
    <property type="match status" value="1"/>
</dbReference>
<comment type="similarity">
    <text evidence="2">Belongs to the CWC22 family.</text>
</comment>
<feature type="compositionally biased region" description="Basic residues" evidence="5">
    <location>
        <begin position="47"/>
        <end position="64"/>
    </location>
</feature>
<dbReference type="OrthoDB" id="10260961at2759"/>